<feature type="transmembrane region" description="Helical" evidence="5">
    <location>
        <begin position="425"/>
        <end position="444"/>
    </location>
</feature>
<feature type="transmembrane region" description="Helical" evidence="5">
    <location>
        <begin position="490"/>
        <end position="510"/>
    </location>
</feature>
<dbReference type="GO" id="GO:0055085">
    <property type="term" value="P:transmembrane transport"/>
    <property type="evidence" value="ECO:0007669"/>
    <property type="project" value="InterPro"/>
</dbReference>
<proteinExistence type="inferred from homology"/>
<dbReference type="GO" id="GO:0005886">
    <property type="term" value="C:plasma membrane"/>
    <property type="evidence" value="ECO:0007669"/>
    <property type="project" value="UniProtKB-SubCell"/>
</dbReference>
<comment type="similarity">
    <text evidence="5">Belongs to the binding-protein-dependent transport system permease family.</text>
</comment>
<keyword evidence="3 5" id="KW-1133">Transmembrane helix</keyword>
<organism evidence="7 8">
    <name type="scientific">Acinetobacter pittii ANC 4050</name>
    <dbReference type="NCBI Taxonomy" id="1217691"/>
    <lineage>
        <taxon>Bacteria</taxon>
        <taxon>Pseudomonadati</taxon>
        <taxon>Pseudomonadota</taxon>
        <taxon>Gammaproteobacteria</taxon>
        <taxon>Moraxellales</taxon>
        <taxon>Moraxellaceae</taxon>
        <taxon>Acinetobacter</taxon>
        <taxon>Acinetobacter calcoaceticus/baumannii complex</taxon>
    </lineage>
</organism>
<dbReference type="PATRIC" id="fig|1217691.3.peg.1367"/>
<dbReference type="Pfam" id="PF00528">
    <property type="entry name" value="BPD_transp_1"/>
    <property type="match status" value="2"/>
</dbReference>
<keyword evidence="5" id="KW-0813">Transport</keyword>
<comment type="subcellular location">
    <subcellularLocation>
        <location evidence="1 5">Cell membrane</location>
        <topology evidence="1 5">Multi-pass membrane protein</topology>
    </subcellularLocation>
</comment>
<evidence type="ECO:0000256" key="4">
    <source>
        <dbReference type="ARBA" id="ARBA00023136"/>
    </source>
</evidence>
<dbReference type="PANTHER" id="PTHR43496">
    <property type="entry name" value="PROTEIN LPLB"/>
    <property type="match status" value="1"/>
</dbReference>
<reference evidence="7 8" key="1">
    <citation type="submission" date="2013-02" db="EMBL/GenBank/DDBJ databases">
        <title>The Genome Sequence of Acinetobacter sp. ANC 4050.</title>
        <authorList>
            <consortium name="The Broad Institute Genome Sequencing Platform"/>
            <consortium name="The Broad Institute Genome Sequencing Center for Infectious Disease"/>
            <person name="Cerqueira G."/>
            <person name="Feldgarden M."/>
            <person name="Courvalin P."/>
            <person name="Perichon B."/>
            <person name="Grillot-Courvalin C."/>
            <person name="Clermont D."/>
            <person name="Rocha E."/>
            <person name="Yoon E.-J."/>
            <person name="Nemec A."/>
            <person name="Walker B."/>
            <person name="Young S.K."/>
            <person name="Zeng Q."/>
            <person name="Gargeya S."/>
            <person name="Fitzgerald M."/>
            <person name="Haas B."/>
            <person name="Abouelleil A."/>
            <person name="Alvarado L."/>
            <person name="Arachchi H.M."/>
            <person name="Berlin A.M."/>
            <person name="Chapman S.B."/>
            <person name="Dewar J."/>
            <person name="Goldberg J."/>
            <person name="Griggs A."/>
            <person name="Gujja S."/>
            <person name="Hansen M."/>
            <person name="Howarth C."/>
            <person name="Imamovic A."/>
            <person name="Larimer J."/>
            <person name="McCowan C."/>
            <person name="Murphy C."/>
            <person name="Neiman D."/>
            <person name="Pearson M."/>
            <person name="Priest M."/>
            <person name="Roberts A."/>
            <person name="Saif S."/>
            <person name="Shea T."/>
            <person name="Sisk P."/>
            <person name="Sykes S."/>
            <person name="Wortman J."/>
            <person name="Nusbaum C."/>
            <person name="Birren B."/>
        </authorList>
    </citation>
    <scope>NUCLEOTIDE SEQUENCE [LARGE SCALE GENOMIC DNA]</scope>
    <source>
        <strain evidence="7 8">ANC 4050</strain>
    </source>
</reference>
<dbReference type="InterPro" id="IPR035906">
    <property type="entry name" value="MetI-like_sf"/>
</dbReference>
<evidence type="ECO:0000256" key="1">
    <source>
        <dbReference type="ARBA" id="ARBA00004651"/>
    </source>
</evidence>
<keyword evidence="2 5" id="KW-0812">Transmembrane</keyword>
<evidence type="ECO:0000259" key="6">
    <source>
        <dbReference type="PROSITE" id="PS50928"/>
    </source>
</evidence>
<feature type="transmembrane region" description="Helical" evidence="5">
    <location>
        <begin position="151"/>
        <end position="175"/>
    </location>
</feature>
<feature type="transmembrane region" description="Helical" evidence="5">
    <location>
        <begin position="112"/>
        <end position="136"/>
    </location>
</feature>
<dbReference type="RefSeq" id="WP_016141404.1">
    <property type="nucleotide sequence ID" value="NZ_KB976987.1"/>
</dbReference>
<dbReference type="SUPFAM" id="SSF161098">
    <property type="entry name" value="MetI-like"/>
    <property type="match status" value="2"/>
</dbReference>
<feature type="domain" description="ABC transmembrane type-1" evidence="6">
    <location>
        <begin position="77"/>
        <end position="274"/>
    </location>
</feature>
<dbReference type="InterPro" id="IPR000515">
    <property type="entry name" value="MetI-like"/>
</dbReference>
<feature type="domain" description="ABC transmembrane type-1" evidence="6">
    <location>
        <begin position="355"/>
        <end position="550"/>
    </location>
</feature>
<feature type="transmembrane region" description="Helical" evidence="5">
    <location>
        <begin position="252"/>
        <end position="273"/>
    </location>
</feature>
<feature type="transmembrane region" description="Helical" evidence="5">
    <location>
        <begin position="392"/>
        <end position="413"/>
    </location>
</feature>
<name>R8YGX1_ACIPI</name>
<dbReference type="EMBL" id="APQM01000007">
    <property type="protein sequence ID" value="EOQ68665.1"/>
    <property type="molecule type" value="Genomic_DNA"/>
</dbReference>
<dbReference type="Proteomes" id="UP000014024">
    <property type="component" value="Unassembled WGS sequence"/>
</dbReference>
<dbReference type="AlphaFoldDB" id="R8YGX1"/>
<gene>
    <name evidence="7" type="ORF">F931_01382</name>
</gene>
<comment type="caution">
    <text evidence="7">The sequence shown here is derived from an EMBL/GenBank/DDBJ whole genome shotgun (WGS) entry which is preliminary data.</text>
</comment>
<accession>R8YGX1</accession>
<dbReference type="PANTHER" id="PTHR43496:SF1">
    <property type="entry name" value="POLYGALACTURONAN_RHAMNOGALACTURONAN TRANSPORT SYSTEM PERMEASE PROTEIN YTEP"/>
    <property type="match status" value="1"/>
</dbReference>
<dbReference type="CDD" id="cd06261">
    <property type="entry name" value="TM_PBP2"/>
    <property type="match status" value="2"/>
</dbReference>
<dbReference type="OrthoDB" id="7056428at2"/>
<feature type="transmembrane region" description="Helical" evidence="5">
    <location>
        <begin position="209"/>
        <end position="232"/>
    </location>
</feature>
<evidence type="ECO:0000256" key="2">
    <source>
        <dbReference type="ARBA" id="ARBA00022692"/>
    </source>
</evidence>
<evidence type="ECO:0000256" key="3">
    <source>
        <dbReference type="ARBA" id="ARBA00022989"/>
    </source>
</evidence>
<dbReference type="InterPro" id="IPR017664">
    <property type="entry name" value="AminoethylPonate_ABC_perm-1"/>
</dbReference>
<dbReference type="NCBIfam" id="TIGR03262">
    <property type="entry name" value="PhnU2"/>
    <property type="match status" value="1"/>
</dbReference>
<evidence type="ECO:0000256" key="5">
    <source>
        <dbReference type="RuleBase" id="RU363032"/>
    </source>
</evidence>
<feature type="transmembrane region" description="Helical" evidence="5">
    <location>
        <begin position="72"/>
        <end position="100"/>
    </location>
</feature>
<sequence>MLNETASAVLKTLPRQKTEYSLRSNIALASVAIALTLAIIAPLIMLFQSAFFDENQNLVGLENFYNYFGSSALLSSVFNSIWIACTATVITVFLASIYAFALTNVNIKGKGFFKLVAFLPILAPSLLPSLALVYLFGKQGVFKPLLGDVQIYGPIGILISYCFWLFPAILMLMMVSFRSVDQRLIEASLSLGKNVWKTHYHVTLPAIRYGLISASLVAFIYVLTDFGIPKVIGGSFNMMALDVYKQIIGQQNMSMGAVISILLLLPAVFVFIFDRIQSKRHARFQSFQTKPYVSARNKKLETVLTLFCSLVSGSILLIILTAVLASFIQSWPYDLSLTLTHYSFEYVDGGGWAAYFNSVRMAFFSTVVGTALIFMVALLTERFKAHPLIKNYVQALVLLPLAVPGLVLGIAYILFFNQQSNPLNVLYGTMTILVISTIVHYYTVPHLTLTNAIKQIPLQLDQAAQALGTSKWKTFWKVYLPMCFPALCDVSVYVFVNAMTTVSAAIFLYSPDTSLAAVAVLNMDDAGDTVAAVAMSILILTTSCVVKLIHWLFTRKIMARSQQWRESSH</sequence>
<feature type="transmembrane region" description="Helical" evidence="5">
    <location>
        <begin position="530"/>
        <end position="553"/>
    </location>
</feature>
<protein>
    <recommendedName>
        <fullName evidence="6">ABC transmembrane type-1 domain-containing protein</fullName>
    </recommendedName>
</protein>
<evidence type="ECO:0000313" key="8">
    <source>
        <dbReference type="Proteomes" id="UP000014024"/>
    </source>
</evidence>
<feature type="transmembrane region" description="Helical" evidence="5">
    <location>
        <begin position="303"/>
        <end position="328"/>
    </location>
</feature>
<feature type="transmembrane region" description="Helical" evidence="5">
    <location>
        <begin position="361"/>
        <end position="380"/>
    </location>
</feature>
<feature type="transmembrane region" description="Helical" evidence="5">
    <location>
        <begin position="26"/>
        <end position="52"/>
    </location>
</feature>
<dbReference type="HOGENOM" id="CLU_021838_1_2_6"/>
<dbReference type="Gene3D" id="1.10.3720.10">
    <property type="entry name" value="MetI-like"/>
    <property type="match status" value="2"/>
</dbReference>
<dbReference type="PROSITE" id="PS50928">
    <property type="entry name" value="ABC_TM1"/>
    <property type="match status" value="2"/>
</dbReference>
<evidence type="ECO:0000313" key="7">
    <source>
        <dbReference type="EMBL" id="EOQ68665.1"/>
    </source>
</evidence>
<keyword evidence="4 5" id="KW-0472">Membrane</keyword>